<dbReference type="EMBL" id="JBHRZF010000130">
    <property type="protein sequence ID" value="MFC3861175.1"/>
    <property type="molecule type" value="Genomic_DNA"/>
</dbReference>
<sequence>MSAEYVGTDSQRSVYFSNLDTKAVTPDGREALTRTVTALEKDVTGSRSFNVFQNVPFRLTYAIPYPKDFSTIRMLFLNGKRFDNVPVLGSAPAAASAGATLKTELYDIQLSGCAATAGGGYTCAGAVVTPRK</sequence>
<evidence type="ECO:0000313" key="2">
    <source>
        <dbReference type="Proteomes" id="UP001595748"/>
    </source>
</evidence>
<dbReference type="Proteomes" id="UP001595748">
    <property type="component" value="Unassembled WGS sequence"/>
</dbReference>
<name>A0ABV8AAG8_9DEIO</name>
<evidence type="ECO:0000313" key="1">
    <source>
        <dbReference type="EMBL" id="MFC3861175.1"/>
    </source>
</evidence>
<proteinExistence type="predicted"/>
<comment type="caution">
    <text evidence="1">The sequence shown here is derived from an EMBL/GenBank/DDBJ whole genome shotgun (WGS) entry which is preliminary data.</text>
</comment>
<organism evidence="1 2">
    <name type="scientific">Deinococcus antarcticus</name>
    <dbReference type="NCBI Taxonomy" id="1298767"/>
    <lineage>
        <taxon>Bacteria</taxon>
        <taxon>Thermotogati</taxon>
        <taxon>Deinococcota</taxon>
        <taxon>Deinococci</taxon>
        <taxon>Deinococcales</taxon>
        <taxon>Deinococcaceae</taxon>
        <taxon>Deinococcus</taxon>
    </lineage>
</organism>
<gene>
    <name evidence="1" type="ORF">ACFOPQ_10435</name>
</gene>
<dbReference type="RefSeq" id="WP_380077814.1">
    <property type="nucleotide sequence ID" value="NZ_JBHRZF010000130.1"/>
</dbReference>
<reference evidence="2" key="1">
    <citation type="journal article" date="2019" name="Int. J. Syst. Evol. Microbiol.">
        <title>The Global Catalogue of Microorganisms (GCM) 10K type strain sequencing project: providing services to taxonomists for standard genome sequencing and annotation.</title>
        <authorList>
            <consortium name="The Broad Institute Genomics Platform"/>
            <consortium name="The Broad Institute Genome Sequencing Center for Infectious Disease"/>
            <person name="Wu L."/>
            <person name="Ma J."/>
        </authorList>
    </citation>
    <scope>NUCLEOTIDE SEQUENCE [LARGE SCALE GENOMIC DNA]</scope>
    <source>
        <strain evidence="2">CCTCC AB 2013263</strain>
    </source>
</reference>
<keyword evidence="2" id="KW-1185">Reference proteome</keyword>
<accession>A0ABV8AAG8</accession>
<protein>
    <submittedName>
        <fullName evidence="1">Uncharacterized protein</fullName>
    </submittedName>
</protein>